<dbReference type="SUPFAM" id="SSF56784">
    <property type="entry name" value="HAD-like"/>
    <property type="match status" value="1"/>
</dbReference>
<dbReference type="Gene3D" id="1.10.150.240">
    <property type="entry name" value="Putative phosphatase, domain 2"/>
    <property type="match status" value="1"/>
</dbReference>
<keyword evidence="2" id="KW-0378">Hydrolase</keyword>
<dbReference type="Pfam" id="PF00702">
    <property type="entry name" value="Hydrolase"/>
    <property type="match status" value="1"/>
</dbReference>
<evidence type="ECO:0000313" key="3">
    <source>
        <dbReference type="EMBL" id="KAF7368749.1"/>
    </source>
</evidence>
<dbReference type="InterPro" id="IPR023214">
    <property type="entry name" value="HAD_sf"/>
</dbReference>
<dbReference type="SFLD" id="SFLDS00003">
    <property type="entry name" value="Haloacid_Dehalogenase"/>
    <property type="match status" value="1"/>
</dbReference>
<evidence type="ECO:0000256" key="1">
    <source>
        <dbReference type="ARBA" id="ARBA00008106"/>
    </source>
</evidence>
<dbReference type="InterPro" id="IPR051540">
    <property type="entry name" value="S-2-haloacid_dehalogenase"/>
</dbReference>
<accession>A0A8H6Z1J1</accession>
<dbReference type="Proteomes" id="UP000620124">
    <property type="component" value="Unassembled WGS sequence"/>
</dbReference>
<dbReference type="NCBIfam" id="TIGR01493">
    <property type="entry name" value="HAD-SF-IA-v2"/>
    <property type="match status" value="1"/>
</dbReference>
<dbReference type="PANTHER" id="PTHR43316:SF3">
    <property type="entry name" value="HALOACID DEHALOGENASE, TYPE II (AFU_ORTHOLOGUE AFUA_2G07750)-RELATED"/>
    <property type="match status" value="1"/>
</dbReference>
<dbReference type="SFLD" id="SFLDG01129">
    <property type="entry name" value="C1.5:_HAD__Beta-PGM__Phosphata"/>
    <property type="match status" value="1"/>
</dbReference>
<dbReference type="InterPro" id="IPR006439">
    <property type="entry name" value="HAD-SF_hydro_IA"/>
</dbReference>
<dbReference type="InterPro" id="IPR006328">
    <property type="entry name" value="2-HAD"/>
</dbReference>
<dbReference type="NCBIfam" id="TIGR01428">
    <property type="entry name" value="HAD_type_II"/>
    <property type="match status" value="1"/>
</dbReference>
<dbReference type="AlphaFoldDB" id="A0A8H6Z1J1"/>
<proteinExistence type="inferred from homology"/>
<dbReference type="GO" id="GO:0016791">
    <property type="term" value="F:phosphatase activity"/>
    <property type="evidence" value="ECO:0007669"/>
    <property type="project" value="UniProtKB-ARBA"/>
</dbReference>
<dbReference type="OrthoDB" id="2363873at2759"/>
<evidence type="ECO:0000313" key="4">
    <source>
        <dbReference type="Proteomes" id="UP000620124"/>
    </source>
</evidence>
<dbReference type="EMBL" id="JACAZI010000002">
    <property type="protein sequence ID" value="KAF7368749.1"/>
    <property type="molecule type" value="Genomic_DNA"/>
</dbReference>
<dbReference type="InterPro" id="IPR036412">
    <property type="entry name" value="HAD-like_sf"/>
</dbReference>
<dbReference type="PRINTS" id="PR00413">
    <property type="entry name" value="HADHALOGNASE"/>
</dbReference>
<keyword evidence="4" id="KW-1185">Reference proteome</keyword>
<comment type="similarity">
    <text evidence="1">Belongs to the HAD-like hydrolase superfamily. S-2-haloalkanoic acid dehalogenase family.</text>
</comment>
<dbReference type="PANTHER" id="PTHR43316">
    <property type="entry name" value="HYDROLASE, HALOACID DELAHOGENASE-RELATED"/>
    <property type="match status" value="1"/>
</dbReference>
<sequence length="281" mass="31268">MLLLTKNPEYINNVAPLYPTASQVPPHQALRSYRMVSDLHGVQVLLFDVFGTTVDWHGSLVDELAALGRKYAVDGDWSTFSKTWRLGYVNHIHEIAKGGTGSLNMDKLHREILEKILQSSEWKHFGAVLDEEQRENLNNAWHRLRGWPDTTAGLHTLKKHRIVGALSNGNTRLLIDLAKFSDLPWDVVFSSELFGSFKPDLKVYQGAIKHLSLEPQNCALVAAHMWDLRGAAATGMKTIFVKRAAEEPIGQAEVKTKSDGGEVDLVVDSFAELAAIFAEGK</sequence>
<name>A0A8H6Z1J1_9AGAR</name>
<evidence type="ECO:0000256" key="2">
    <source>
        <dbReference type="ARBA" id="ARBA00022801"/>
    </source>
</evidence>
<reference evidence="3" key="1">
    <citation type="submission" date="2020-05" db="EMBL/GenBank/DDBJ databases">
        <title>Mycena genomes resolve the evolution of fungal bioluminescence.</title>
        <authorList>
            <person name="Tsai I.J."/>
        </authorList>
    </citation>
    <scope>NUCLEOTIDE SEQUENCE</scope>
    <source>
        <strain evidence="3">CCC161011</strain>
    </source>
</reference>
<dbReference type="InterPro" id="IPR023198">
    <property type="entry name" value="PGP-like_dom2"/>
</dbReference>
<dbReference type="GO" id="GO:0019120">
    <property type="term" value="F:hydrolase activity, acting on acid halide bonds, in C-halide compounds"/>
    <property type="evidence" value="ECO:0007669"/>
    <property type="project" value="InterPro"/>
</dbReference>
<comment type="caution">
    <text evidence="3">The sequence shown here is derived from an EMBL/GenBank/DDBJ whole genome shotgun (WGS) entry which is preliminary data.</text>
</comment>
<gene>
    <name evidence="3" type="ORF">MVEN_00199800</name>
</gene>
<protein>
    <submittedName>
        <fullName evidence="3">Haloacid type II</fullName>
    </submittedName>
</protein>
<dbReference type="Gene3D" id="3.40.50.1000">
    <property type="entry name" value="HAD superfamily/HAD-like"/>
    <property type="match status" value="1"/>
</dbReference>
<organism evidence="3 4">
    <name type="scientific">Mycena venus</name>
    <dbReference type="NCBI Taxonomy" id="2733690"/>
    <lineage>
        <taxon>Eukaryota</taxon>
        <taxon>Fungi</taxon>
        <taxon>Dikarya</taxon>
        <taxon>Basidiomycota</taxon>
        <taxon>Agaricomycotina</taxon>
        <taxon>Agaricomycetes</taxon>
        <taxon>Agaricomycetidae</taxon>
        <taxon>Agaricales</taxon>
        <taxon>Marasmiineae</taxon>
        <taxon>Mycenaceae</taxon>
        <taxon>Mycena</taxon>
    </lineage>
</organism>